<gene>
    <name evidence="2" type="ORF">DDT54_12970</name>
    <name evidence="3" type="ORF">EH206_06525</name>
</gene>
<evidence type="ECO:0000313" key="4">
    <source>
        <dbReference type="Proteomes" id="UP000295985"/>
    </source>
</evidence>
<feature type="chain" id="PRO_5015643248" description="Lipoprotein" evidence="1">
    <location>
        <begin position="28"/>
        <end position="207"/>
    </location>
</feature>
<proteinExistence type="predicted"/>
<evidence type="ECO:0000256" key="1">
    <source>
        <dbReference type="SAM" id="SignalP"/>
    </source>
</evidence>
<dbReference type="Proteomes" id="UP000303847">
    <property type="component" value="Chromosome"/>
</dbReference>
<dbReference type="OrthoDB" id="6420088at2"/>
<evidence type="ECO:0008006" key="6">
    <source>
        <dbReference type="Google" id="ProtNLM"/>
    </source>
</evidence>
<dbReference type="EMBL" id="QDKK01000019">
    <property type="protein sequence ID" value="PWC23815.1"/>
    <property type="molecule type" value="Genomic_DNA"/>
</dbReference>
<protein>
    <recommendedName>
        <fullName evidence="6">Lipoprotein</fullName>
    </recommendedName>
</protein>
<keyword evidence="1" id="KW-0732">Signal</keyword>
<name>A0A2U1UQ57_9GAMM</name>
<sequence>MGVFQLRRFVGLAGVLLLMGCSTLTMVNDYNKDLTDYTGDKKIGVAFNIQDNQARVYPETKSCIDLYSKNNGFVPVGFIDNNAWSDGKKIGIPEVDGMSKRRQEFWVNASDNLAVRVLYTGKTGATNIFSPKVAVAESIIVFKPEAGAFYYVTVDFEHQDPKTGKYLRIYKIVDNGDGKKDLKHVEMLNIHNCPGQQPWYTKMGAVI</sequence>
<organism evidence="2 4">
    <name type="scientific">Brenneria nigrifluens DSM 30175 = ATCC 13028</name>
    <dbReference type="NCBI Taxonomy" id="1121120"/>
    <lineage>
        <taxon>Bacteria</taxon>
        <taxon>Pseudomonadati</taxon>
        <taxon>Pseudomonadota</taxon>
        <taxon>Gammaproteobacteria</taxon>
        <taxon>Enterobacterales</taxon>
        <taxon>Pectobacteriaceae</taxon>
        <taxon>Brenneria</taxon>
    </lineage>
</organism>
<dbReference type="AlphaFoldDB" id="A0A2U1UQ57"/>
<evidence type="ECO:0000313" key="5">
    <source>
        <dbReference type="Proteomes" id="UP000303847"/>
    </source>
</evidence>
<dbReference type="PROSITE" id="PS51257">
    <property type="entry name" value="PROKAR_LIPOPROTEIN"/>
    <property type="match status" value="1"/>
</dbReference>
<keyword evidence="5" id="KW-1185">Reference proteome</keyword>
<evidence type="ECO:0000313" key="3">
    <source>
        <dbReference type="EMBL" id="QCR06852.1"/>
    </source>
</evidence>
<reference evidence="2 4" key="1">
    <citation type="submission" date="2018-04" db="EMBL/GenBank/DDBJ databases">
        <title>Brenneria corticis sp.nov.</title>
        <authorList>
            <person name="Li Y."/>
        </authorList>
    </citation>
    <scope>NUCLEOTIDE SEQUENCE [LARGE SCALE GENOMIC DNA]</scope>
    <source>
        <strain evidence="2 4">LMG 2694</strain>
    </source>
</reference>
<feature type="signal peptide" evidence="1">
    <location>
        <begin position="1"/>
        <end position="27"/>
    </location>
</feature>
<dbReference type="Proteomes" id="UP000295985">
    <property type="component" value="Unassembled WGS sequence"/>
</dbReference>
<evidence type="ECO:0000313" key="2">
    <source>
        <dbReference type="EMBL" id="PWC23815.1"/>
    </source>
</evidence>
<reference evidence="3 5" key="2">
    <citation type="submission" date="2018-11" db="EMBL/GenBank/DDBJ databases">
        <title>Genome sequences of Brenneria nigrifluens and Brenneria rubrifaciens.</title>
        <authorList>
            <person name="Poret-Peterson A.T."/>
            <person name="McClean A.E."/>
            <person name="Kluepfel D.A."/>
        </authorList>
    </citation>
    <scope>NUCLEOTIDE SEQUENCE [LARGE SCALE GENOMIC DNA]</scope>
    <source>
        <strain evidence="3 5">ATCC 13028</strain>
    </source>
</reference>
<accession>A0A2U1UQ57</accession>
<dbReference type="EMBL" id="CP034036">
    <property type="protein sequence ID" value="QCR06852.1"/>
    <property type="molecule type" value="Genomic_DNA"/>
</dbReference>